<gene>
    <name evidence="2" type="ORF">RAMLITH_08685</name>
</gene>
<reference evidence="2 3" key="1">
    <citation type="journal article" date="2020" name="Nature">
        <title>Bacterial chemolithoautotrophy via manganese oxidation.</title>
        <authorList>
            <person name="Yu H."/>
            <person name="Leadbetter J.R."/>
        </authorList>
    </citation>
    <scope>NUCLEOTIDE SEQUENCE [LARGE SCALE GENOMIC DNA]</scope>
    <source>
        <strain evidence="2 3">RBP-1</strain>
    </source>
</reference>
<feature type="signal peptide" evidence="1">
    <location>
        <begin position="1"/>
        <end position="22"/>
    </location>
</feature>
<dbReference type="Proteomes" id="UP000521868">
    <property type="component" value="Unassembled WGS sequence"/>
</dbReference>
<keyword evidence="1" id="KW-0732">Signal</keyword>
<accession>A0A7X6DF08</accession>
<dbReference type="AlphaFoldDB" id="A0A7X6DF08"/>
<evidence type="ECO:0000313" key="2">
    <source>
        <dbReference type="EMBL" id="NKE65893.1"/>
    </source>
</evidence>
<dbReference type="RefSeq" id="WP_168106973.1">
    <property type="nucleotide sequence ID" value="NZ_VTOX01000002.1"/>
</dbReference>
<feature type="chain" id="PRO_5031485637" description="DUF4124 domain-containing protein" evidence="1">
    <location>
        <begin position="23"/>
        <end position="185"/>
    </location>
</feature>
<sequence>MKLSKTLLTSLAAAAAWLPAHACYTVYDAAGRVAYRSTQAPVDMSRPLRDTLPQRFPGGHMVFDAASTCDAIVPEAPRRVAAAGPAPLLTDRDSAQAAGVNYAPLSRDIVMVQPRDAAVVLAGGGPVNVIPPVVAPRMLAQALTPPDTSRMGGPPAGGTVITELRDPPVTIIESRGGVTANVRGR</sequence>
<evidence type="ECO:0008006" key="4">
    <source>
        <dbReference type="Google" id="ProtNLM"/>
    </source>
</evidence>
<keyword evidence="3" id="KW-1185">Reference proteome</keyword>
<evidence type="ECO:0000313" key="3">
    <source>
        <dbReference type="Proteomes" id="UP000521868"/>
    </source>
</evidence>
<organism evidence="2 3">
    <name type="scientific">Ramlibacter lithotrophicus</name>
    <dbReference type="NCBI Taxonomy" id="2606681"/>
    <lineage>
        <taxon>Bacteria</taxon>
        <taxon>Pseudomonadati</taxon>
        <taxon>Pseudomonadota</taxon>
        <taxon>Betaproteobacteria</taxon>
        <taxon>Burkholderiales</taxon>
        <taxon>Comamonadaceae</taxon>
        <taxon>Ramlibacter</taxon>
    </lineage>
</organism>
<evidence type="ECO:0000256" key="1">
    <source>
        <dbReference type="SAM" id="SignalP"/>
    </source>
</evidence>
<proteinExistence type="predicted"/>
<comment type="caution">
    <text evidence="2">The sequence shown here is derived from an EMBL/GenBank/DDBJ whole genome shotgun (WGS) entry which is preliminary data.</text>
</comment>
<name>A0A7X6DF08_9BURK</name>
<dbReference type="EMBL" id="VTOX01000002">
    <property type="protein sequence ID" value="NKE65893.1"/>
    <property type="molecule type" value="Genomic_DNA"/>
</dbReference>
<protein>
    <recommendedName>
        <fullName evidence="4">DUF4124 domain-containing protein</fullName>
    </recommendedName>
</protein>